<protein>
    <submittedName>
        <fullName evidence="3">UDP-N-acetylmuramate--L-alanine ligase</fullName>
    </submittedName>
</protein>
<dbReference type="Gene3D" id="3.40.1190.10">
    <property type="entry name" value="Mur-like, catalytic domain"/>
    <property type="match status" value="1"/>
</dbReference>
<proteinExistence type="predicted"/>
<comment type="caution">
    <text evidence="3">The sequence shown here is derived from an EMBL/GenBank/DDBJ whole genome shotgun (WGS) entry which is preliminary data.</text>
</comment>
<dbReference type="AlphaFoldDB" id="A0A366F631"/>
<reference evidence="3 4" key="1">
    <citation type="submission" date="2018-06" db="EMBL/GenBank/DDBJ databases">
        <title>Genomic Encyclopedia of Type Strains, Phase IV (KMG-IV): sequencing the most valuable type-strain genomes for metagenomic binning, comparative biology and taxonomic classification.</title>
        <authorList>
            <person name="Goeker M."/>
        </authorList>
    </citation>
    <scope>NUCLEOTIDE SEQUENCE [LARGE SCALE GENOMIC DNA]</scope>
    <source>
        <strain evidence="3 4">DSM 24875</strain>
    </source>
</reference>
<dbReference type="Proteomes" id="UP000253529">
    <property type="component" value="Unassembled WGS sequence"/>
</dbReference>
<dbReference type="RefSeq" id="WP_113890784.1">
    <property type="nucleotide sequence ID" value="NZ_QNRK01000022.1"/>
</dbReference>
<dbReference type="InterPro" id="IPR050061">
    <property type="entry name" value="MurCDEF_pg_biosynth"/>
</dbReference>
<accession>A0A366F631</accession>
<dbReference type="GO" id="GO:0016881">
    <property type="term" value="F:acid-amino acid ligase activity"/>
    <property type="evidence" value="ECO:0007669"/>
    <property type="project" value="InterPro"/>
</dbReference>
<dbReference type="GO" id="GO:0005524">
    <property type="term" value="F:ATP binding"/>
    <property type="evidence" value="ECO:0007669"/>
    <property type="project" value="InterPro"/>
</dbReference>
<keyword evidence="4" id="KW-1185">Reference proteome</keyword>
<dbReference type="Pfam" id="PF01225">
    <property type="entry name" value="Mur_ligase"/>
    <property type="match status" value="1"/>
</dbReference>
<dbReference type="Gene3D" id="3.90.190.20">
    <property type="entry name" value="Mur ligase, C-terminal domain"/>
    <property type="match status" value="1"/>
</dbReference>
<sequence>MTAFPFRKAHFIGLAGVGMSATAILLRDSGVAVTGSDEAVYPPISHVLAREHLACRTPYAPQNIPDDADLIVIGKNARLTPDQNAEVAEAFRRAAAPGGAKILSFAEALALLSRGRDNIVAAGSFGKTTSVAMMAHCLASAGLDPSWMIGAVPLSPARAANAGQGRFFLLEGDEYPSSNTDNRSKFLHYRPAHLLLAPLAHDHVNVFPTIESYLAPFHRLFDLVPRDGLIVAATSGELSERFLADVKRDVVTFGLTRGDWRAVDIDYGETSQFTLTERGRAIARVTTSQLGAHNIENMVGIGAFVLTLGLVGVEQYAAAMASFRGVVRRLDRKSDLTSVQMFEGFGSSYDKAKSAIAAMKTHFARRRLLVVFEPHTFSWRNRNTLAWYDDVFKGCDRVFIYEPANQGAATHEQASLNEIMARVYAAGVDATPIHSCAEGLKRIGAELRADDAVLFLTSGDIGGLIERLPALAETLHPLRGAV</sequence>
<dbReference type="SUPFAM" id="SSF53244">
    <property type="entry name" value="MurD-like peptide ligases, peptide-binding domain"/>
    <property type="match status" value="1"/>
</dbReference>
<dbReference type="Pfam" id="PF08245">
    <property type="entry name" value="Mur_ligase_M"/>
    <property type="match status" value="1"/>
</dbReference>
<dbReference type="SUPFAM" id="SSF51984">
    <property type="entry name" value="MurCD N-terminal domain"/>
    <property type="match status" value="1"/>
</dbReference>
<dbReference type="InterPro" id="IPR036565">
    <property type="entry name" value="Mur-like_cat_sf"/>
</dbReference>
<evidence type="ECO:0000259" key="2">
    <source>
        <dbReference type="Pfam" id="PF08245"/>
    </source>
</evidence>
<dbReference type="OrthoDB" id="9804126at2"/>
<keyword evidence="3" id="KW-0436">Ligase</keyword>
<name>A0A366F631_9HYPH</name>
<feature type="domain" description="Mur ligase central" evidence="2">
    <location>
        <begin position="122"/>
        <end position="299"/>
    </location>
</feature>
<dbReference type="PANTHER" id="PTHR43445:SF5">
    <property type="entry name" value="UDP-N-ACETYLMURAMATE--L-ALANYL-GAMMA-D-GLUTAMYL-MESO-2,6-DIAMINOHEPTANDIOATE LIGASE"/>
    <property type="match status" value="1"/>
</dbReference>
<dbReference type="InterPro" id="IPR036615">
    <property type="entry name" value="Mur_ligase_C_dom_sf"/>
</dbReference>
<dbReference type="SUPFAM" id="SSF53623">
    <property type="entry name" value="MurD-like peptide ligases, catalytic domain"/>
    <property type="match status" value="1"/>
</dbReference>
<dbReference type="InterPro" id="IPR013221">
    <property type="entry name" value="Mur_ligase_cen"/>
</dbReference>
<dbReference type="PANTHER" id="PTHR43445">
    <property type="entry name" value="UDP-N-ACETYLMURAMATE--L-ALANINE LIGASE-RELATED"/>
    <property type="match status" value="1"/>
</dbReference>
<organism evidence="3 4">
    <name type="scientific">Roseiarcus fermentans</name>
    <dbReference type="NCBI Taxonomy" id="1473586"/>
    <lineage>
        <taxon>Bacteria</taxon>
        <taxon>Pseudomonadati</taxon>
        <taxon>Pseudomonadota</taxon>
        <taxon>Alphaproteobacteria</taxon>
        <taxon>Hyphomicrobiales</taxon>
        <taxon>Roseiarcaceae</taxon>
        <taxon>Roseiarcus</taxon>
    </lineage>
</organism>
<feature type="domain" description="Mur ligase N-terminal catalytic" evidence="1">
    <location>
        <begin position="9"/>
        <end position="91"/>
    </location>
</feature>
<evidence type="ECO:0000259" key="1">
    <source>
        <dbReference type="Pfam" id="PF01225"/>
    </source>
</evidence>
<evidence type="ECO:0000313" key="4">
    <source>
        <dbReference type="Proteomes" id="UP000253529"/>
    </source>
</evidence>
<evidence type="ECO:0000313" key="3">
    <source>
        <dbReference type="EMBL" id="RBP09165.1"/>
    </source>
</evidence>
<dbReference type="EMBL" id="QNRK01000022">
    <property type="protein sequence ID" value="RBP09165.1"/>
    <property type="molecule type" value="Genomic_DNA"/>
</dbReference>
<dbReference type="Gene3D" id="3.40.50.720">
    <property type="entry name" value="NAD(P)-binding Rossmann-like Domain"/>
    <property type="match status" value="1"/>
</dbReference>
<dbReference type="InterPro" id="IPR000713">
    <property type="entry name" value="Mur_ligase_N"/>
</dbReference>
<gene>
    <name evidence="3" type="ORF">DFR50_1222</name>
</gene>